<dbReference type="AlphaFoldDB" id="A0A4Y2ILU4"/>
<gene>
    <name evidence="1" type="ORF">AVEN_239071_1</name>
</gene>
<name>A0A4Y2ILU4_ARAVE</name>
<dbReference type="EMBL" id="BGPR01002781">
    <property type="protein sequence ID" value="GBM78821.1"/>
    <property type="molecule type" value="Genomic_DNA"/>
</dbReference>
<sequence>MDSWILRNHGQTVSIYELASFVRQAHDQAMAPMNILSGFGNTGIFGIGTFFLKPIFSLAQLQTDHLLKETTNVEIQTIRQSWKSKMSPPKTWLLVWDVTVEQQLQRHWVFQ</sequence>
<protein>
    <submittedName>
        <fullName evidence="1">Uncharacterized protein</fullName>
    </submittedName>
</protein>
<organism evidence="1 2">
    <name type="scientific">Araneus ventricosus</name>
    <name type="common">Orbweaver spider</name>
    <name type="synonym">Epeira ventricosa</name>
    <dbReference type="NCBI Taxonomy" id="182803"/>
    <lineage>
        <taxon>Eukaryota</taxon>
        <taxon>Metazoa</taxon>
        <taxon>Ecdysozoa</taxon>
        <taxon>Arthropoda</taxon>
        <taxon>Chelicerata</taxon>
        <taxon>Arachnida</taxon>
        <taxon>Araneae</taxon>
        <taxon>Araneomorphae</taxon>
        <taxon>Entelegynae</taxon>
        <taxon>Araneoidea</taxon>
        <taxon>Araneidae</taxon>
        <taxon>Araneus</taxon>
    </lineage>
</organism>
<evidence type="ECO:0000313" key="1">
    <source>
        <dbReference type="EMBL" id="GBM78821.1"/>
    </source>
</evidence>
<evidence type="ECO:0000313" key="2">
    <source>
        <dbReference type="Proteomes" id="UP000499080"/>
    </source>
</evidence>
<dbReference type="Proteomes" id="UP000499080">
    <property type="component" value="Unassembled WGS sequence"/>
</dbReference>
<reference evidence="1 2" key="1">
    <citation type="journal article" date="2019" name="Sci. Rep.">
        <title>Orb-weaving spider Araneus ventricosus genome elucidates the spidroin gene catalogue.</title>
        <authorList>
            <person name="Kono N."/>
            <person name="Nakamura H."/>
            <person name="Ohtoshi R."/>
            <person name="Moran D.A.P."/>
            <person name="Shinohara A."/>
            <person name="Yoshida Y."/>
            <person name="Fujiwara M."/>
            <person name="Mori M."/>
            <person name="Tomita M."/>
            <person name="Arakawa K."/>
        </authorList>
    </citation>
    <scope>NUCLEOTIDE SEQUENCE [LARGE SCALE GENOMIC DNA]</scope>
</reference>
<keyword evidence="2" id="KW-1185">Reference proteome</keyword>
<comment type="caution">
    <text evidence="1">The sequence shown here is derived from an EMBL/GenBank/DDBJ whole genome shotgun (WGS) entry which is preliminary data.</text>
</comment>
<proteinExistence type="predicted"/>
<accession>A0A4Y2ILU4</accession>